<gene>
    <name evidence="3" type="ORF">FJ657_02055</name>
</gene>
<dbReference type="Proteomes" id="UP000316252">
    <property type="component" value="Unassembled WGS sequence"/>
</dbReference>
<evidence type="ECO:0008006" key="5">
    <source>
        <dbReference type="Google" id="ProtNLM"/>
    </source>
</evidence>
<protein>
    <recommendedName>
        <fullName evidence="5">DUF4398 domain-containing protein</fullName>
    </recommendedName>
</protein>
<keyword evidence="2" id="KW-0732">Signal</keyword>
<reference evidence="3 4" key="1">
    <citation type="submission" date="2019-06" db="EMBL/GenBank/DDBJ databases">
        <authorList>
            <person name="Li F."/>
        </authorList>
    </citation>
    <scope>NUCLEOTIDE SEQUENCE [LARGE SCALE GENOMIC DNA]</scope>
    <source>
        <strain evidence="3 4">10F1D-1</strain>
    </source>
</reference>
<accession>A0A506Y8T7</accession>
<proteinExistence type="predicted"/>
<name>A0A506Y8T7_9MICO</name>
<dbReference type="RefSeq" id="WP_141162016.1">
    <property type="nucleotide sequence ID" value="NZ_VHQG01000001.1"/>
</dbReference>
<comment type="caution">
    <text evidence="3">The sequence shown here is derived from an EMBL/GenBank/DDBJ whole genome shotgun (WGS) entry which is preliminary data.</text>
</comment>
<feature type="region of interest" description="Disordered" evidence="1">
    <location>
        <begin position="110"/>
        <end position="138"/>
    </location>
</feature>
<sequence>MPSRRALPILAGPALAGLLCLAGCATGDPVDSSLKQAAAAQSSIVLAVDLLGEGKATLPATRTTVDDALRELASAEQSLGESPTGRRIDQIAALDDIRDATDAALAARRELDDPGTVSRHAAADLDDTASELRKAATS</sequence>
<dbReference type="AlphaFoldDB" id="A0A506Y8T7"/>
<feature type="signal peptide" evidence="2">
    <location>
        <begin position="1"/>
        <end position="27"/>
    </location>
</feature>
<dbReference type="EMBL" id="VHQG01000001">
    <property type="protein sequence ID" value="TPW77488.1"/>
    <property type="molecule type" value="Genomic_DNA"/>
</dbReference>
<organism evidence="3 4">
    <name type="scientific">Schumannella soli</name>
    <dbReference type="NCBI Taxonomy" id="2590779"/>
    <lineage>
        <taxon>Bacteria</taxon>
        <taxon>Bacillati</taxon>
        <taxon>Actinomycetota</taxon>
        <taxon>Actinomycetes</taxon>
        <taxon>Micrococcales</taxon>
        <taxon>Microbacteriaceae</taxon>
        <taxon>Schumannella</taxon>
    </lineage>
</organism>
<evidence type="ECO:0000313" key="3">
    <source>
        <dbReference type="EMBL" id="TPW77488.1"/>
    </source>
</evidence>
<feature type="chain" id="PRO_5021290768" description="DUF4398 domain-containing protein" evidence="2">
    <location>
        <begin position="28"/>
        <end position="138"/>
    </location>
</feature>
<evidence type="ECO:0000256" key="2">
    <source>
        <dbReference type="SAM" id="SignalP"/>
    </source>
</evidence>
<keyword evidence="4" id="KW-1185">Reference proteome</keyword>
<evidence type="ECO:0000256" key="1">
    <source>
        <dbReference type="SAM" id="MobiDB-lite"/>
    </source>
</evidence>
<evidence type="ECO:0000313" key="4">
    <source>
        <dbReference type="Proteomes" id="UP000316252"/>
    </source>
</evidence>